<dbReference type="EC" id="6.1.1.19" evidence="2"/>
<feature type="domain" description="TRNA-binding" evidence="14">
    <location>
        <begin position="217"/>
        <end position="328"/>
    </location>
</feature>
<dbReference type="HAMAP" id="MF_00123">
    <property type="entry name" value="Arg_tRNA_synth"/>
    <property type="match status" value="1"/>
</dbReference>
<protein>
    <recommendedName>
        <fullName evidence="2">arginine--tRNA ligase</fullName>
        <ecNumber evidence="2">6.1.1.19</ecNumber>
    </recommendedName>
</protein>
<dbReference type="Pfam" id="PF00750">
    <property type="entry name" value="tRNA-synt_1d"/>
    <property type="match status" value="2"/>
</dbReference>
<accession>A0A0G4HLF1</accession>
<evidence type="ECO:0000256" key="1">
    <source>
        <dbReference type="ARBA" id="ARBA00005594"/>
    </source>
</evidence>
<proteinExistence type="inferred from homology"/>
<dbReference type="SUPFAM" id="SSF50249">
    <property type="entry name" value="Nucleic acid-binding proteins"/>
    <property type="match status" value="1"/>
</dbReference>
<evidence type="ECO:0000256" key="8">
    <source>
        <dbReference type="ARBA" id="ARBA00022917"/>
    </source>
</evidence>
<dbReference type="GO" id="GO:0004814">
    <property type="term" value="F:arginine-tRNA ligase activity"/>
    <property type="evidence" value="ECO:0007669"/>
    <property type="project" value="UniProtKB-EC"/>
</dbReference>
<dbReference type="SUPFAM" id="SSF47323">
    <property type="entry name" value="Anticodon-binding domain of a subclass of class I aminoacyl-tRNA synthetases"/>
    <property type="match status" value="1"/>
</dbReference>
<dbReference type="Pfam" id="PF05746">
    <property type="entry name" value="DALR_1"/>
    <property type="match status" value="1"/>
</dbReference>
<dbReference type="Gene3D" id="2.40.50.140">
    <property type="entry name" value="Nucleic acid-binding proteins"/>
    <property type="match status" value="1"/>
</dbReference>
<dbReference type="PANTHER" id="PTHR11956:SF5">
    <property type="entry name" value="ARGININE--TRNA LIGASE, CYTOPLASMIC"/>
    <property type="match status" value="1"/>
</dbReference>
<dbReference type="PROSITE" id="PS50886">
    <property type="entry name" value="TRBD"/>
    <property type="match status" value="1"/>
</dbReference>
<dbReference type="GO" id="GO:0004825">
    <property type="term" value="F:methionine-tRNA ligase activity"/>
    <property type="evidence" value="ECO:0007669"/>
    <property type="project" value="UniProtKB-EC"/>
</dbReference>
<keyword evidence="7 12" id="KW-0694">RNA-binding</keyword>
<sequence>MQYDSQIAALLAGTLARDAFGALNLSPTDLAASIKRPKDPKNGDLAFPCFRLSKQIRKTPPEIASALAETLTQEALVPIGISAVVAEGPFLNFFIARAELAATLIPSILDRSFTSPRTPVGKKVMVEYSQPNTHKAFHVGHLRNAALGDSITRLLEWTGHEVMPTNYIGDEGTHVAKCLWYMRTRFKGEVPSENRGEFLGDLYTKACELLSPDTLTEAPLPGVRAAKVLELKEHPSNAEWCVVKLEVAGGETPTVVVGVPAAAGGFAVGDLVAYASPGLRVAGKAVGVVDRGGVESTGMVLSESELFGKGPNTIATLPPTAGVGDQVAEVFRRPSVLPEEVGVLEEFSSRQKGVSEVLQAIESGTGDVWEQWKETKEWSMKEFRRIYDWMGARFDDYFYESEVGEESKALVRENLAKGVFVESQGAVVADLREFSWQGGDLGFCVLIKRDGTALYATRDLALARRKFEKFGVDRSLYVVDSSQSLHFQQVFKCLELMGYEQASKCVHVPYAQVVLPDGKMSSRKGNVILFSQLEAGLLENIHREFLSKYEGDWSGDEIENAGRRIAVATMRYGMLNQVHGSKIVFNLDAWTSKSGDTGPYMLCTYARIRSMLRELSVESSSEPIDWSLLKHETETDILAWLSDYPRAVERAAEQLLPQVLCVYVYELSRKFNRWYNLKECSVLHAESAALKAARLQLVDASGRVLKHALSLLGIETIDRM</sequence>
<dbReference type="InterPro" id="IPR005148">
    <property type="entry name" value="Arg-tRNA-synth_N"/>
</dbReference>
<evidence type="ECO:0000256" key="11">
    <source>
        <dbReference type="ARBA" id="ARBA00049339"/>
    </source>
</evidence>
<dbReference type="PANTHER" id="PTHR11956">
    <property type="entry name" value="ARGINYL-TRNA SYNTHETASE"/>
    <property type="match status" value="1"/>
</dbReference>
<dbReference type="InterPro" id="IPR008909">
    <property type="entry name" value="DALR_anticod-bd"/>
</dbReference>
<dbReference type="GO" id="GO:0000049">
    <property type="term" value="F:tRNA binding"/>
    <property type="evidence" value="ECO:0007669"/>
    <property type="project" value="UniProtKB-UniRule"/>
</dbReference>
<dbReference type="PRINTS" id="PR01038">
    <property type="entry name" value="TRNASYNTHARG"/>
</dbReference>
<dbReference type="GO" id="GO:0005524">
    <property type="term" value="F:ATP binding"/>
    <property type="evidence" value="ECO:0007669"/>
    <property type="project" value="UniProtKB-KW"/>
</dbReference>
<evidence type="ECO:0000256" key="10">
    <source>
        <dbReference type="ARBA" id="ARBA00047364"/>
    </source>
</evidence>
<comment type="catalytic activity">
    <reaction evidence="11">
        <text>tRNA(Arg) + L-arginine + ATP = L-arginyl-tRNA(Arg) + AMP + diphosphate</text>
        <dbReference type="Rhea" id="RHEA:20301"/>
        <dbReference type="Rhea" id="RHEA-COMP:9658"/>
        <dbReference type="Rhea" id="RHEA-COMP:9673"/>
        <dbReference type="ChEBI" id="CHEBI:30616"/>
        <dbReference type="ChEBI" id="CHEBI:32682"/>
        <dbReference type="ChEBI" id="CHEBI:33019"/>
        <dbReference type="ChEBI" id="CHEBI:78442"/>
        <dbReference type="ChEBI" id="CHEBI:78513"/>
        <dbReference type="ChEBI" id="CHEBI:456215"/>
        <dbReference type="EC" id="6.1.1.19"/>
    </reaction>
</comment>
<evidence type="ECO:0000256" key="3">
    <source>
        <dbReference type="ARBA" id="ARBA00022555"/>
    </source>
</evidence>
<dbReference type="FunFam" id="1.10.730.10:FF:000006">
    <property type="entry name" value="Arginyl-tRNA synthetase 2, mitochondrial"/>
    <property type="match status" value="1"/>
</dbReference>
<dbReference type="GO" id="GO:0005737">
    <property type="term" value="C:cytoplasm"/>
    <property type="evidence" value="ECO:0007669"/>
    <property type="project" value="InterPro"/>
</dbReference>
<dbReference type="EMBL" id="CDMZ01003067">
    <property type="protein sequence ID" value="CEM44989.1"/>
    <property type="molecule type" value="Genomic_DNA"/>
</dbReference>
<comment type="catalytic activity">
    <reaction evidence="10">
        <text>tRNA(Met) + L-methionine + ATP = L-methionyl-tRNA(Met) + AMP + diphosphate</text>
        <dbReference type="Rhea" id="RHEA:13481"/>
        <dbReference type="Rhea" id="RHEA-COMP:9667"/>
        <dbReference type="Rhea" id="RHEA-COMP:9698"/>
        <dbReference type="ChEBI" id="CHEBI:30616"/>
        <dbReference type="ChEBI" id="CHEBI:33019"/>
        <dbReference type="ChEBI" id="CHEBI:57844"/>
        <dbReference type="ChEBI" id="CHEBI:78442"/>
        <dbReference type="ChEBI" id="CHEBI:78530"/>
        <dbReference type="ChEBI" id="CHEBI:456215"/>
        <dbReference type="EC" id="6.1.1.10"/>
    </reaction>
</comment>
<organism evidence="15">
    <name type="scientific">Chromera velia CCMP2878</name>
    <dbReference type="NCBI Taxonomy" id="1169474"/>
    <lineage>
        <taxon>Eukaryota</taxon>
        <taxon>Sar</taxon>
        <taxon>Alveolata</taxon>
        <taxon>Colpodellida</taxon>
        <taxon>Chromeraceae</taxon>
        <taxon>Chromera</taxon>
    </lineage>
</organism>
<dbReference type="InterPro" id="IPR012340">
    <property type="entry name" value="NA-bd_OB-fold"/>
</dbReference>
<dbReference type="Gene3D" id="3.30.1360.70">
    <property type="entry name" value="Arginyl tRNA synthetase N-terminal domain"/>
    <property type="match status" value="1"/>
</dbReference>
<gene>
    <name evidence="15" type="ORF">Cvel_7363</name>
</gene>
<evidence type="ECO:0000256" key="9">
    <source>
        <dbReference type="ARBA" id="ARBA00023146"/>
    </source>
</evidence>
<dbReference type="InterPro" id="IPR009080">
    <property type="entry name" value="tRNAsynth_Ia_anticodon-bd"/>
</dbReference>
<dbReference type="Pfam" id="PF03485">
    <property type="entry name" value="Arg_tRNA_synt_N"/>
    <property type="match status" value="1"/>
</dbReference>
<dbReference type="InterPro" id="IPR035684">
    <property type="entry name" value="ArgRS_core"/>
</dbReference>
<evidence type="ECO:0000259" key="14">
    <source>
        <dbReference type="PROSITE" id="PS50886"/>
    </source>
</evidence>
<dbReference type="PhylomeDB" id="A0A0G4HLF1"/>
<name>A0A0G4HLF1_9ALVE</name>
<evidence type="ECO:0000256" key="7">
    <source>
        <dbReference type="ARBA" id="ARBA00022884"/>
    </source>
</evidence>
<evidence type="ECO:0000256" key="4">
    <source>
        <dbReference type="ARBA" id="ARBA00022598"/>
    </source>
</evidence>
<dbReference type="GO" id="GO:0006420">
    <property type="term" value="P:arginyl-tRNA aminoacylation"/>
    <property type="evidence" value="ECO:0007669"/>
    <property type="project" value="InterPro"/>
</dbReference>
<dbReference type="InterPro" id="IPR001278">
    <property type="entry name" value="Arg-tRNA-ligase"/>
</dbReference>
<keyword evidence="4 13" id="KW-0436">Ligase</keyword>
<keyword evidence="5 13" id="KW-0547">Nucleotide-binding</keyword>
<dbReference type="SUPFAM" id="SSF55190">
    <property type="entry name" value="Arginyl-tRNA synthetase (ArgRS), N-terminal 'additional' domain"/>
    <property type="match status" value="1"/>
</dbReference>
<dbReference type="SUPFAM" id="SSF52374">
    <property type="entry name" value="Nucleotidylyl transferase"/>
    <property type="match status" value="2"/>
</dbReference>
<dbReference type="AlphaFoldDB" id="A0A0G4HLF1"/>
<evidence type="ECO:0000256" key="2">
    <source>
        <dbReference type="ARBA" id="ARBA00012837"/>
    </source>
</evidence>
<evidence type="ECO:0000256" key="12">
    <source>
        <dbReference type="PROSITE-ProRule" id="PRU00209"/>
    </source>
</evidence>
<dbReference type="SMART" id="SM01016">
    <property type="entry name" value="Arg_tRNA_synt_N"/>
    <property type="match status" value="1"/>
</dbReference>
<keyword evidence="6 13" id="KW-0067">ATP-binding</keyword>
<dbReference type="Gene3D" id="1.10.730.10">
    <property type="entry name" value="Isoleucyl-tRNA Synthetase, Domain 1"/>
    <property type="match status" value="1"/>
</dbReference>
<dbReference type="InterPro" id="IPR002547">
    <property type="entry name" value="tRNA-bd_dom"/>
</dbReference>
<reference evidence="15" key="1">
    <citation type="submission" date="2014-11" db="EMBL/GenBank/DDBJ databases">
        <authorList>
            <person name="Otto D Thomas"/>
            <person name="Naeem Raeece"/>
        </authorList>
    </citation>
    <scope>NUCLEOTIDE SEQUENCE</scope>
</reference>
<evidence type="ECO:0000313" key="15">
    <source>
        <dbReference type="EMBL" id="CEM44989.1"/>
    </source>
</evidence>
<evidence type="ECO:0000256" key="13">
    <source>
        <dbReference type="RuleBase" id="RU363038"/>
    </source>
</evidence>
<keyword evidence="8 13" id="KW-0648">Protein biosynthesis</keyword>
<dbReference type="SMART" id="SM00836">
    <property type="entry name" value="DALR_1"/>
    <property type="match status" value="1"/>
</dbReference>
<dbReference type="InterPro" id="IPR014729">
    <property type="entry name" value="Rossmann-like_a/b/a_fold"/>
</dbReference>
<comment type="similarity">
    <text evidence="1 13">Belongs to the class-I aminoacyl-tRNA synthetase family.</text>
</comment>
<dbReference type="InterPro" id="IPR036695">
    <property type="entry name" value="Arg-tRNA-synth_N_sf"/>
</dbReference>
<evidence type="ECO:0000256" key="5">
    <source>
        <dbReference type="ARBA" id="ARBA00022741"/>
    </source>
</evidence>
<keyword evidence="3 12" id="KW-0820">tRNA-binding</keyword>
<dbReference type="VEuPathDB" id="CryptoDB:Cvel_7363"/>
<evidence type="ECO:0000256" key="6">
    <source>
        <dbReference type="ARBA" id="ARBA00022840"/>
    </source>
</evidence>
<keyword evidence="9 13" id="KW-0030">Aminoacyl-tRNA synthetase</keyword>
<dbReference type="Gene3D" id="3.40.50.620">
    <property type="entry name" value="HUPs"/>
    <property type="match status" value="1"/>
</dbReference>